<comment type="caution">
    <text evidence="2">The sequence shown here is derived from an EMBL/GenBank/DDBJ whole genome shotgun (WGS) entry which is preliminary data.</text>
</comment>
<organism evidence="2 3">
    <name type="scientific">Eumeta variegata</name>
    <name type="common">Bagworm moth</name>
    <name type="synonym">Eumeta japonica</name>
    <dbReference type="NCBI Taxonomy" id="151549"/>
    <lineage>
        <taxon>Eukaryota</taxon>
        <taxon>Metazoa</taxon>
        <taxon>Ecdysozoa</taxon>
        <taxon>Arthropoda</taxon>
        <taxon>Hexapoda</taxon>
        <taxon>Insecta</taxon>
        <taxon>Pterygota</taxon>
        <taxon>Neoptera</taxon>
        <taxon>Endopterygota</taxon>
        <taxon>Lepidoptera</taxon>
        <taxon>Glossata</taxon>
        <taxon>Ditrysia</taxon>
        <taxon>Tineoidea</taxon>
        <taxon>Psychidae</taxon>
        <taxon>Oiketicinae</taxon>
        <taxon>Eumeta</taxon>
    </lineage>
</organism>
<feature type="compositionally biased region" description="Basic and acidic residues" evidence="1">
    <location>
        <begin position="18"/>
        <end position="29"/>
    </location>
</feature>
<evidence type="ECO:0000313" key="2">
    <source>
        <dbReference type="EMBL" id="GBP41294.1"/>
    </source>
</evidence>
<evidence type="ECO:0000256" key="1">
    <source>
        <dbReference type="SAM" id="MobiDB-lite"/>
    </source>
</evidence>
<dbReference type="Proteomes" id="UP000299102">
    <property type="component" value="Unassembled WGS sequence"/>
</dbReference>
<accession>A0A4C1VTY5</accession>
<sequence>MMPDVQKKRKGPVQSRGNFEKGRKDKGDLLSENFSVAEKNIQTVPTGIETDIDRNQNEEGPGVVSDTEVGIVIDVSVRCEKIKNPYRPVSTRVQP</sequence>
<feature type="region of interest" description="Disordered" evidence="1">
    <location>
        <begin position="1"/>
        <end position="31"/>
    </location>
</feature>
<name>A0A4C1VTY5_EUMVA</name>
<dbReference type="EMBL" id="BGZK01000396">
    <property type="protein sequence ID" value="GBP41294.1"/>
    <property type="molecule type" value="Genomic_DNA"/>
</dbReference>
<proteinExistence type="predicted"/>
<reference evidence="2 3" key="1">
    <citation type="journal article" date="2019" name="Commun. Biol.">
        <title>The bagworm genome reveals a unique fibroin gene that provides high tensile strength.</title>
        <authorList>
            <person name="Kono N."/>
            <person name="Nakamura H."/>
            <person name="Ohtoshi R."/>
            <person name="Tomita M."/>
            <person name="Numata K."/>
            <person name="Arakawa K."/>
        </authorList>
    </citation>
    <scope>NUCLEOTIDE SEQUENCE [LARGE SCALE GENOMIC DNA]</scope>
</reference>
<protein>
    <submittedName>
        <fullName evidence="2">Uncharacterized protein</fullName>
    </submittedName>
</protein>
<evidence type="ECO:0000313" key="3">
    <source>
        <dbReference type="Proteomes" id="UP000299102"/>
    </source>
</evidence>
<keyword evidence="3" id="KW-1185">Reference proteome</keyword>
<gene>
    <name evidence="2" type="ORF">EVAR_33022_1</name>
</gene>
<dbReference type="AlphaFoldDB" id="A0A4C1VTY5"/>